<dbReference type="EMBL" id="CM037014">
    <property type="protein sequence ID" value="KAH7687464.1"/>
    <property type="molecule type" value="Genomic_DNA"/>
</dbReference>
<reference evidence="2" key="1">
    <citation type="journal article" date="2022" name="Nat. Commun.">
        <title>Chromosome evolution and the genetic basis of agronomically important traits in greater yam.</title>
        <authorList>
            <person name="Bredeson J.V."/>
            <person name="Lyons J.B."/>
            <person name="Oniyinde I.O."/>
            <person name="Okereke N.R."/>
            <person name="Kolade O."/>
            <person name="Nnabue I."/>
            <person name="Nwadili C.O."/>
            <person name="Hribova E."/>
            <person name="Parker M."/>
            <person name="Nwogha J."/>
            <person name="Shu S."/>
            <person name="Carlson J."/>
            <person name="Kariba R."/>
            <person name="Muthemba S."/>
            <person name="Knop K."/>
            <person name="Barton G.J."/>
            <person name="Sherwood A.V."/>
            <person name="Lopez-Montes A."/>
            <person name="Asiedu R."/>
            <person name="Jamnadass R."/>
            <person name="Muchugi A."/>
            <person name="Goodstein D."/>
            <person name="Egesi C.N."/>
            <person name="Featherston J."/>
            <person name="Asfaw A."/>
            <person name="Simpson G.G."/>
            <person name="Dolezel J."/>
            <person name="Hendre P.S."/>
            <person name="Van Deynze A."/>
            <person name="Kumar P.L."/>
            <person name="Obidiegwu J.E."/>
            <person name="Bhattacharjee R."/>
            <person name="Rokhsar D.S."/>
        </authorList>
    </citation>
    <scope>NUCLEOTIDE SEQUENCE [LARGE SCALE GENOMIC DNA]</scope>
    <source>
        <strain evidence="2">cv. TDa95/00328</strain>
    </source>
</reference>
<gene>
    <name evidence="1" type="ORF">IHE45_04G166900</name>
</gene>
<organism evidence="1 2">
    <name type="scientific">Dioscorea alata</name>
    <name type="common">Purple yam</name>
    <dbReference type="NCBI Taxonomy" id="55571"/>
    <lineage>
        <taxon>Eukaryota</taxon>
        <taxon>Viridiplantae</taxon>
        <taxon>Streptophyta</taxon>
        <taxon>Embryophyta</taxon>
        <taxon>Tracheophyta</taxon>
        <taxon>Spermatophyta</taxon>
        <taxon>Magnoliopsida</taxon>
        <taxon>Liliopsida</taxon>
        <taxon>Dioscoreales</taxon>
        <taxon>Dioscoreaceae</taxon>
        <taxon>Dioscorea</taxon>
    </lineage>
</organism>
<evidence type="ECO:0000313" key="2">
    <source>
        <dbReference type="Proteomes" id="UP000827976"/>
    </source>
</evidence>
<sequence length="522" mass="61614">MNGFRFHRRCFEMRLSHLCFADDLFIFANGDIDSVRIIKDVLLHFQEASGLKPNLQKSYVYFNGVPATVRSEIVNLLCFKEGSLPVKYLGIPLFSSRLKKEYCQEMISRISARILNWSAKALSYAGRLQLINAVLLSMHSYWSSLFLLPICVVHEVEKICRSFLWHGSNESNRGGLVSWSSVCKSKACGGLGIRSIRIWNQAALAKHIWELIQAKPTLWATWVIKYKLKKLSFWGITKKVDSSWSWRQLLKIRDVFKGFFEYKLGDGCKFSFWYDPWCHGSSLVDLFPWITVNNTGISREAMVRDLWRNGRWRFPNYQRYDLKPVWDFIKCSFIIDEDRRDTICWKYDKRGFSIASACKILTQNDQKVKWAQLVWAKGHVPRYAFIFWLAVQNKLLTRDKLYSWRTIDSEMCVLCNDAKEEISHLFFECRFSAEVWERVLKEIKVYRRPFKWAREISWFQRKTCGKSMLSRVRRVALSTCVYMIWKARNCLVFQQKQPSSDKVFGEIREVLVMLFSDFYKGI</sequence>
<evidence type="ECO:0000313" key="1">
    <source>
        <dbReference type="EMBL" id="KAH7687464.1"/>
    </source>
</evidence>
<keyword evidence="2" id="KW-1185">Reference proteome</keyword>
<accession>A0ACB7WIA2</accession>
<keyword evidence="1" id="KW-0695">RNA-directed DNA polymerase</keyword>
<comment type="caution">
    <text evidence="1">The sequence shown here is derived from an EMBL/GenBank/DDBJ whole genome shotgun (WGS) entry which is preliminary data.</text>
</comment>
<dbReference type="EC" id="2.7.7.49" evidence="1"/>
<proteinExistence type="predicted"/>
<keyword evidence="1" id="KW-0548">Nucleotidyltransferase</keyword>
<protein>
    <submittedName>
        <fullName evidence="1">RNA-directed DNA polymerase protein</fullName>
        <ecNumber evidence="1">2.7.7.49</ecNumber>
    </submittedName>
</protein>
<name>A0ACB7WIA2_DIOAL</name>
<keyword evidence="1" id="KW-0808">Transferase</keyword>
<dbReference type="Proteomes" id="UP000827976">
    <property type="component" value="Chromosome 4"/>
</dbReference>